<protein>
    <recommendedName>
        <fullName evidence="4">tRNA pseudouridine synthase A</fullName>
        <ecNumber evidence="4">5.4.99.12</ecNumber>
    </recommendedName>
    <alternativeName>
        <fullName evidence="4">tRNA pseudouridine(38-40) synthase</fullName>
    </alternativeName>
    <alternativeName>
        <fullName evidence="4">tRNA pseudouridylate synthase I</fullName>
    </alternativeName>
    <alternativeName>
        <fullName evidence="4">tRNA-uridine isomerase I</fullName>
    </alternativeName>
</protein>
<evidence type="ECO:0000256" key="4">
    <source>
        <dbReference type="HAMAP-Rule" id="MF_00171"/>
    </source>
</evidence>
<comment type="subunit">
    <text evidence="4">Homodimer.</text>
</comment>
<evidence type="ECO:0000256" key="2">
    <source>
        <dbReference type="ARBA" id="ARBA00022694"/>
    </source>
</evidence>
<keyword evidence="8" id="KW-1185">Reference proteome</keyword>
<comment type="similarity">
    <text evidence="1 4 5">Belongs to the tRNA pseudouridine synthase TruA family.</text>
</comment>
<dbReference type="SUPFAM" id="SSF55120">
    <property type="entry name" value="Pseudouridine synthase"/>
    <property type="match status" value="1"/>
</dbReference>
<dbReference type="InterPro" id="IPR020103">
    <property type="entry name" value="PsdUridine_synth_cat_dom_sf"/>
</dbReference>
<keyword evidence="3 4" id="KW-0413">Isomerase</keyword>
<reference evidence="7" key="1">
    <citation type="submission" date="2020-10" db="EMBL/GenBank/DDBJ databases">
        <authorList>
            <person name="Lu T."/>
            <person name="Wang Q."/>
            <person name="Han X."/>
        </authorList>
    </citation>
    <scope>NUCLEOTIDE SEQUENCE</scope>
    <source>
        <strain evidence="7">WQ 366</strain>
    </source>
</reference>
<comment type="function">
    <text evidence="4">Formation of pseudouridine at positions 38, 39 and 40 in the anticodon stem and loop of transfer RNAs.</text>
</comment>
<dbReference type="InterPro" id="IPR001406">
    <property type="entry name" value="PsdUridine_synth_TruA"/>
</dbReference>
<proteinExistence type="inferred from homology"/>
<gene>
    <name evidence="4" type="primary">truA</name>
    <name evidence="7" type="ORF">IPZ78_00625</name>
</gene>
<dbReference type="EC" id="5.4.99.12" evidence="4"/>
<evidence type="ECO:0000256" key="1">
    <source>
        <dbReference type="ARBA" id="ARBA00009375"/>
    </source>
</evidence>
<organism evidence="7 8">
    <name type="scientific">Sphingobacterium bovistauri</name>
    <dbReference type="NCBI Taxonomy" id="2781959"/>
    <lineage>
        <taxon>Bacteria</taxon>
        <taxon>Pseudomonadati</taxon>
        <taxon>Bacteroidota</taxon>
        <taxon>Sphingobacteriia</taxon>
        <taxon>Sphingobacteriales</taxon>
        <taxon>Sphingobacteriaceae</taxon>
        <taxon>Sphingobacterium</taxon>
    </lineage>
</organism>
<comment type="caution">
    <text evidence="4">Lacks conserved residue(s) required for the propagation of feature annotation.</text>
</comment>
<dbReference type="PIRSF" id="PIRSF001430">
    <property type="entry name" value="tRNA_psdUrid_synth"/>
    <property type="match status" value="1"/>
</dbReference>
<dbReference type="EMBL" id="JADEYP010000001">
    <property type="protein sequence ID" value="MCA5003647.1"/>
    <property type="molecule type" value="Genomic_DNA"/>
</dbReference>
<name>A0ABS7Z226_9SPHI</name>
<feature type="binding site" evidence="4">
    <location>
        <position position="108"/>
    </location>
    <ligand>
        <name>substrate</name>
    </ligand>
</feature>
<feature type="domain" description="Pseudouridine synthase I TruA alpha/beta" evidence="6">
    <location>
        <begin position="148"/>
        <end position="244"/>
    </location>
</feature>
<evidence type="ECO:0000256" key="5">
    <source>
        <dbReference type="RuleBase" id="RU003792"/>
    </source>
</evidence>
<evidence type="ECO:0000259" key="6">
    <source>
        <dbReference type="Pfam" id="PF01416"/>
    </source>
</evidence>
<dbReference type="PANTHER" id="PTHR11142:SF0">
    <property type="entry name" value="TRNA PSEUDOURIDINE SYNTHASE-LIKE 1"/>
    <property type="match status" value="1"/>
</dbReference>
<evidence type="ECO:0000313" key="7">
    <source>
        <dbReference type="EMBL" id="MCA5003647.1"/>
    </source>
</evidence>
<dbReference type="Gene3D" id="3.30.70.660">
    <property type="entry name" value="Pseudouridine synthase I, catalytic domain, C-terminal subdomain"/>
    <property type="match status" value="1"/>
</dbReference>
<dbReference type="Proteomes" id="UP001165302">
    <property type="component" value="Unassembled WGS sequence"/>
</dbReference>
<dbReference type="Pfam" id="PF01416">
    <property type="entry name" value="PseudoU_synth_1"/>
    <property type="match status" value="1"/>
</dbReference>
<dbReference type="Gene3D" id="3.30.70.580">
    <property type="entry name" value="Pseudouridine synthase I, catalytic domain, N-terminal subdomain"/>
    <property type="match status" value="1"/>
</dbReference>
<sequence length="266" mass="30936">MRYFFHIAYHGKQYGGWQRQPDVLSVQELIENALHKILKTPTTIYGCGRTDSQVNASQYFFHADIAESFEYDLVYRLNKALPSSISIYEILPMEGKPHARFDATHRQYDYFLHTYKDPFLNMQSSLYLHPNLDLAKMNEAVNLLPKYQDYRAFCVHPDKNEHTLCHVSQANLYVNAAGDRIRFNILSNRFLGKMIRILTGKLIQIGRGRMSVSEFEHHLITKEIPKILTPAYPVGLYLSKVTYPYLDLAPRASLMSPEQNTEWLKL</sequence>
<dbReference type="InterPro" id="IPR020094">
    <property type="entry name" value="TruA/RsuA/RluB/E/F_N"/>
</dbReference>
<keyword evidence="2 4" id="KW-0819">tRNA processing</keyword>
<accession>A0ABS7Z226</accession>
<evidence type="ECO:0000313" key="8">
    <source>
        <dbReference type="Proteomes" id="UP001165302"/>
    </source>
</evidence>
<comment type="caution">
    <text evidence="7">The sequence shown here is derived from an EMBL/GenBank/DDBJ whole genome shotgun (WGS) entry which is preliminary data.</text>
</comment>
<dbReference type="HAMAP" id="MF_00171">
    <property type="entry name" value="TruA"/>
    <property type="match status" value="1"/>
</dbReference>
<dbReference type="InterPro" id="IPR020097">
    <property type="entry name" value="PsdUridine_synth_TruA_a/b_dom"/>
</dbReference>
<dbReference type="PANTHER" id="PTHR11142">
    <property type="entry name" value="PSEUDOURIDYLATE SYNTHASE"/>
    <property type="match status" value="1"/>
</dbReference>
<comment type="catalytic activity">
    <reaction evidence="4 5">
        <text>uridine(38/39/40) in tRNA = pseudouridine(38/39/40) in tRNA</text>
        <dbReference type="Rhea" id="RHEA:22376"/>
        <dbReference type="Rhea" id="RHEA-COMP:10085"/>
        <dbReference type="Rhea" id="RHEA-COMP:10087"/>
        <dbReference type="ChEBI" id="CHEBI:65314"/>
        <dbReference type="ChEBI" id="CHEBI:65315"/>
        <dbReference type="EC" id="5.4.99.12"/>
    </reaction>
</comment>
<dbReference type="InterPro" id="IPR020095">
    <property type="entry name" value="PsdUridine_synth_TruA_C"/>
</dbReference>
<evidence type="ECO:0000256" key="3">
    <source>
        <dbReference type="ARBA" id="ARBA00023235"/>
    </source>
</evidence>
<feature type="active site" description="Nucleophile" evidence="4">
    <location>
        <position position="51"/>
    </location>
</feature>